<keyword evidence="1" id="KW-0472">Membrane</keyword>
<organism evidence="2 3">
    <name type="scientific">Sinomicrobium pectinilyticum</name>
    <dbReference type="NCBI Taxonomy" id="1084421"/>
    <lineage>
        <taxon>Bacteria</taxon>
        <taxon>Pseudomonadati</taxon>
        <taxon>Bacteroidota</taxon>
        <taxon>Flavobacteriia</taxon>
        <taxon>Flavobacteriales</taxon>
        <taxon>Flavobacteriaceae</taxon>
        <taxon>Sinomicrobium</taxon>
    </lineage>
</organism>
<dbReference type="Proteomes" id="UP000267469">
    <property type="component" value="Unassembled WGS sequence"/>
</dbReference>
<accession>A0A3N0DNZ5</accession>
<evidence type="ECO:0000313" key="3">
    <source>
        <dbReference type="Proteomes" id="UP000267469"/>
    </source>
</evidence>
<evidence type="ECO:0008006" key="4">
    <source>
        <dbReference type="Google" id="ProtNLM"/>
    </source>
</evidence>
<proteinExistence type="predicted"/>
<keyword evidence="1" id="KW-0812">Transmembrane</keyword>
<evidence type="ECO:0000256" key="1">
    <source>
        <dbReference type="SAM" id="Phobius"/>
    </source>
</evidence>
<feature type="transmembrane region" description="Helical" evidence="1">
    <location>
        <begin position="116"/>
        <end position="138"/>
    </location>
</feature>
<dbReference type="AlphaFoldDB" id="A0A3N0DNZ5"/>
<dbReference type="EMBL" id="RJTM01000162">
    <property type="protein sequence ID" value="RNL77358.1"/>
    <property type="molecule type" value="Genomic_DNA"/>
</dbReference>
<name>A0A3N0DNZ5_SINP1</name>
<keyword evidence="1" id="KW-1133">Transmembrane helix</keyword>
<dbReference type="OrthoDB" id="1451346at2"/>
<dbReference type="RefSeq" id="WP_123217996.1">
    <property type="nucleotide sequence ID" value="NZ_RJTM01000162.1"/>
</dbReference>
<sequence>MKSLGDKIALDPQFSVELPKNKNFIVSTFLQTSNPLYRVTRSNEHTLIVMSEEEEEWWSPQLHLEVNRIDESRSVLSGWFAPRSSLWNILLYLQLATGIAFMVLIIRTFLNWYTGAGYTLLLILSILMLTCWGTLYTIRKSKKSKGKTLIYGYYEFLNNRSLLN</sequence>
<feature type="transmembrane region" description="Helical" evidence="1">
    <location>
        <begin position="89"/>
        <end position="110"/>
    </location>
</feature>
<gene>
    <name evidence="2" type="ORF">ED312_21050</name>
</gene>
<reference evidence="2 3" key="1">
    <citation type="submission" date="2018-10" db="EMBL/GenBank/DDBJ databases">
        <title>Sinomicrobium pectinilyticum sp. nov., a pectinase-producing bacterium isolated from alkaline and saline soil, and emended description of the genus Sinomicrobium.</title>
        <authorList>
            <person name="Cheng B."/>
            <person name="Li C."/>
            <person name="Lai Q."/>
            <person name="Du M."/>
            <person name="Shao Z."/>
            <person name="Xu P."/>
            <person name="Yang C."/>
        </authorList>
    </citation>
    <scope>NUCLEOTIDE SEQUENCE [LARGE SCALE GENOMIC DNA]</scope>
    <source>
        <strain evidence="2 3">5DNS001</strain>
    </source>
</reference>
<evidence type="ECO:0000313" key="2">
    <source>
        <dbReference type="EMBL" id="RNL77358.1"/>
    </source>
</evidence>
<comment type="caution">
    <text evidence="2">The sequence shown here is derived from an EMBL/GenBank/DDBJ whole genome shotgun (WGS) entry which is preliminary data.</text>
</comment>
<keyword evidence="3" id="KW-1185">Reference proteome</keyword>
<protein>
    <recommendedName>
        <fullName evidence="4">GTP-binding protein</fullName>
    </recommendedName>
</protein>